<evidence type="ECO:0000256" key="10">
    <source>
        <dbReference type="ARBA" id="ARBA00022777"/>
    </source>
</evidence>
<keyword evidence="8" id="KW-0677">Repeat</keyword>
<feature type="transmembrane region" description="Helical" evidence="17">
    <location>
        <begin position="504"/>
        <end position="525"/>
    </location>
</feature>
<accession>A0AA38GIH0</accession>
<keyword evidence="12 17" id="KW-1133">Transmembrane helix</keyword>
<evidence type="ECO:0000256" key="11">
    <source>
        <dbReference type="ARBA" id="ARBA00022840"/>
    </source>
</evidence>
<dbReference type="SUPFAM" id="SSF52058">
    <property type="entry name" value="L domain-like"/>
    <property type="match status" value="1"/>
</dbReference>
<comment type="subcellular location">
    <subcellularLocation>
        <location evidence="1">Membrane</location>
        <topology evidence="1">Single-pass membrane protein</topology>
    </subcellularLocation>
</comment>
<dbReference type="Gene3D" id="2.60.120.430">
    <property type="entry name" value="Galactose-binding lectin"/>
    <property type="match status" value="1"/>
</dbReference>
<evidence type="ECO:0000256" key="14">
    <source>
        <dbReference type="ARBA" id="ARBA00047899"/>
    </source>
</evidence>
<keyword evidence="20" id="KW-1185">Reference proteome</keyword>
<dbReference type="AlphaFoldDB" id="A0AA38GIH0"/>
<gene>
    <name evidence="19" type="ORF">KI387_017885</name>
</gene>
<evidence type="ECO:0000256" key="8">
    <source>
        <dbReference type="ARBA" id="ARBA00022737"/>
    </source>
</evidence>
<evidence type="ECO:0000256" key="1">
    <source>
        <dbReference type="ARBA" id="ARBA00004167"/>
    </source>
</evidence>
<dbReference type="GO" id="GO:0004674">
    <property type="term" value="F:protein serine/threonine kinase activity"/>
    <property type="evidence" value="ECO:0007669"/>
    <property type="project" value="UniProtKB-KW"/>
</dbReference>
<dbReference type="InterPro" id="IPR001245">
    <property type="entry name" value="Ser-Thr/Tyr_kinase_cat_dom"/>
</dbReference>
<dbReference type="Gene3D" id="3.80.10.10">
    <property type="entry name" value="Ribonuclease Inhibitor"/>
    <property type="match status" value="1"/>
</dbReference>
<evidence type="ECO:0000256" key="4">
    <source>
        <dbReference type="ARBA" id="ARBA00022614"/>
    </source>
</evidence>
<sequence>FLNINCGASQNKTNGSLFWISDSAFIKRRESAELSEFGSTNTIPVQYRSIAYFTKKREDKYCYQIPVKNGNLYLVRATFSYYRFDNLNLANKFDLLVEGIEWGNVDLTTLVDNKVRRHEIMLAPKRENVSLCLAPNSETGSKYIFISTIELREMPPSLYISTDFYTKALMKIARLNYGSQQEIQGYPLDPFDRIWSPDLPSGMTIISTDKSFGNDVPNQPPKEILQTAITTDVIDNITIPVDRSPIYHTLSWGTYYVVLYFCEINQANISRSDIFKVFMNNVPISDWLHFDSNLQCQVVEGNLELDTTDNLNLTLSPRAGSNMGPFINGLEIYKVSDVPNLTHPQDALAIRKIAEILNVSDDWVGGDPCLPVGYSSTGINCSQDNPPRVIILNLTNMVLTGTISADIASLTELTQLLLGNNSLSGSIPDLSSLKNLTILQLQNNQLIGDVPTSLEELPMLKQLFLQNNTLSGDVPSGLIRPGLELRFKPQRKSPADKKRHGLKILIMGLLFGCFIMLIIIVIFAIKWRYKDRAQDKQENNEHQRDGPILLPQQPCADEIENKYHRLAVEYTEEDIKAATNNYSILIGRGGFGSVYSGRISGYDVAVKVLCSSSNQGQREFKNEVTLLSRIYHKNLVNFIGYCRQPIVALVYEYMHGGSLKDHIYGKSILPKPLDWNTRLNIALQAAEGLLYLHQGCNPPIIHRDIKSENILLDRKMTAKVADFGLSKILDNSQSCILTGVKGTTGYLDPEYLGTSLLNEKSDVYSFGVVLLEIISGIAPTDGIIEL</sequence>
<evidence type="ECO:0000259" key="18">
    <source>
        <dbReference type="PROSITE" id="PS50011"/>
    </source>
</evidence>
<dbReference type="InterPro" id="IPR032675">
    <property type="entry name" value="LRR_dom_sf"/>
</dbReference>
<dbReference type="SMART" id="SM00220">
    <property type="entry name" value="S_TKc"/>
    <property type="match status" value="1"/>
</dbReference>
<keyword evidence="5" id="KW-0808">Transferase</keyword>
<dbReference type="FunFam" id="3.80.10.10:FF:000129">
    <property type="entry name" value="Leucine-rich repeat receptor-like kinase"/>
    <property type="match status" value="1"/>
</dbReference>
<dbReference type="Gene3D" id="1.10.510.10">
    <property type="entry name" value="Transferase(Phosphotransferase) domain 1"/>
    <property type="match status" value="1"/>
</dbReference>
<dbReference type="PROSITE" id="PS50011">
    <property type="entry name" value="PROTEIN_KINASE_DOM"/>
    <property type="match status" value="1"/>
</dbReference>
<keyword evidence="6 17" id="KW-0812">Transmembrane</keyword>
<evidence type="ECO:0000256" key="7">
    <source>
        <dbReference type="ARBA" id="ARBA00022729"/>
    </source>
</evidence>
<dbReference type="PANTHER" id="PTHR45631">
    <property type="entry name" value="OS07G0107800 PROTEIN-RELATED"/>
    <property type="match status" value="1"/>
</dbReference>
<evidence type="ECO:0000256" key="5">
    <source>
        <dbReference type="ARBA" id="ARBA00022679"/>
    </source>
</evidence>
<evidence type="ECO:0000256" key="13">
    <source>
        <dbReference type="ARBA" id="ARBA00023136"/>
    </source>
</evidence>
<keyword evidence="9 16" id="KW-0547">Nucleotide-binding</keyword>
<evidence type="ECO:0000256" key="3">
    <source>
        <dbReference type="ARBA" id="ARBA00022527"/>
    </source>
</evidence>
<evidence type="ECO:0000256" key="17">
    <source>
        <dbReference type="SAM" id="Phobius"/>
    </source>
</evidence>
<dbReference type="Proteomes" id="UP000824469">
    <property type="component" value="Unassembled WGS sequence"/>
</dbReference>
<dbReference type="OMA" id="CEINQAN"/>
<dbReference type="PANTHER" id="PTHR45631:SF3">
    <property type="entry name" value="OS05G0393100 PROTEIN"/>
    <property type="match status" value="1"/>
</dbReference>
<feature type="non-terminal residue" evidence="19">
    <location>
        <position position="786"/>
    </location>
</feature>
<reference evidence="19 20" key="1">
    <citation type="journal article" date="2021" name="Nat. Plants">
        <title>The Taxus genome provides insights into paclitaxel biosynthesis.</title>
        <authorList>
            <person name="Xiong X."/>
            <person name="Gou J."/>
            <person name="Liao Q."/>
            <person name="Li Y."/>
            <person name="Zhou Q."/>
            <person name="Bi G."/>
            <person name="Li C."/>
            <person name="Du R."/>
            <person name="Wang X."/>
            <person name="Sun T."/>
            <person name="Guo L."/>
            <person name="Liang H."/>
            <person name="Lu P."/>
            <person name="Wu Y."/>
            <person name="Zhang Z."/>
            <person name="Ro D.K."/>
            <person name="Shang Y."/>
            <person name="Huang S."/>
            <person name="Yan J."/>
        </authorList>
    </citation>
    <scope>NUCLEOTIDE SEQUENCE [LARGE SCALE GENOMIC DNA]</scope>
    <source>
        <strain evidence="19">Ta-2019</strain>
    </source>
</reference>
<dbReference type="InterPro" id="IPR017441">
    <property type="entry name" value="Protein_kinase_ATP_BS"/>
</dbReference>
<feature type="binding site" evidence="16">
    <location>
        <position position="607"/>
    </location>
    <ligand>
        <name>ATP</name>
        <dbReference type="ChEBI" id="CHEBI:30616"/>
    </ligand>
</feature>
<evidence type="ECO:0000256" key="9">
    <source>
        <dbReference type="ARBA" id="ARBA00022741"/>
    </source>
</evidence>
<dbReference type="InterPro" id="IPR000719">
    <property type="entry name" value="Prot_kinase_dom"/>
</dbReference>
<evidence type="ECO:0000313" key="19">
    <source>
        <dbReference type="EMBL" id="KAH9323246.1"/>
    </source>
</evidence>
<dbReference type="PROSITE" id="PS00107">
    <property type="entry name" value="PROTEIN_KINASE_ATP"/>
    <property type="match status" value="1"/>
</dbReference>
<dbReference type="Pfam" id="PF12819">
    <property type="entry name" value="Malectin_like"/>
    <property type="match status" value="1"/>
</dbReference>
<evidence type="ECO:0000256" key="12">
    <source>
        <dbReference type="ARBA" id="ARBA00022989"/>
    </source>
</evidence>
<dbReference type="PROSITE" id="PS51450">
    <property type="entry name" value="LRR"/>
    <property type="match status" value="1"/>
</dbReference>
<dbReference type="Gene3D" id="3.30.200.20">
    <property type="entry name" value="Phosphorylase Kinase, domain 1"/>
    <property type="match status" value="1"/>
</dbReference>
<dbReference type="EMBL" id="JAHRHJ020000003">
    <property type="protein sequence ID" value="KAH9323246.1"/>
    <property type="molecule type" value="Genomic_DNA"/>
</dbReference>
<dbReference type="FunFam" id="1.10.510.10:FF:001023">
    <property type="entry name" value="Os07g0541700 protein"/>
    <property type="match status" value="1"/>
</dbReference>
<keyword evidence="3" id="KW-0723">Serine/threonine-protein kinase</keyword>
<comment type="catalytic activity">
    <reaction evidence="14">
        <text>L-threonyl-[protein] + ATP = O-phospho-L-threonyl-[protein] + ADP + H(+)</text>
        <dbReference type="Rhea" id="RHEA:46608"/>
        <dbReference type="Rhea" id="RHEA-COMP:11060"/>
        <dbReference type="Rhea" id="RHEA-COMP:11605"/>
        <dbReference type="ChEBI" id="CHEBI:15378"/>
        <dbReference type="ChEBI" id="CHEBI:30013"/>
        <dbReference type="ChEBI" id="CHEBI:30616"/>
        <dbReference type="ChEBI" id="CHEBI:61977"/>
        <dbReference type="ChEBI" id="CHEBI:456216"/>
        <dbReference type="EC" id="2.7.11.1"/>
    </reaction>
</comment>
<name>A0AA38GIH0_TAXCH</name>
<dbReference type="EC" id="2.7.11.1" evidence="2"/>
<evidence type="ECO:0000256" key="2">
    <source>
        <dbReference type="ARBA" id="ARBA00012513"/>
    </source>
</evidence>
<dbReference type="InterPro" id="IPR008271">
    <property type="entry name" value="Ser/Thr_kinase_AS"/>
</dbReference>
<dbReference type="InterPro" id="IPR011009">
    <property type="entry name" value="Kinase-like_dom_sf"/>
</dbReference>
<dbReference type="GO" id="GO:0016020">
    <property type="term" value="C:membrane"/>
    <property type="evidence" value="ECO:0007669"/>
    <property type="project" value="UniProtKB-SubCell"/>
</dbReference>
<evidence type="ECO:0000256" key="6">
    <source>
        <dbReference type="ARBA" id="ARBA00022692"/>
    </source>
</evidence>
<evidence type="ECO:0000256" key="15">
    <source>
        <dbReference type="ARBA" id="ARBA00048679"/>
    </source>
</evidence>
<feature type="domain" description="Protein kinase" evidence="18">
    <location>
        <begin position="580"/>
        <end position="786"/>
    </location>
</feature>
<feature type="non-terminal residue" evidence="19">
    <location>
        <position position="1"/>
    </location>
</feature>
<dbReference type="GO" id="GO:0005524">
    <property type="term" value="F:ATP binding"/>
    <property type="evidence" value="ECO:0007669"/>
    <property type="project" value="UniProtKB-UniRule"/>
</dbReference>
<dbReference type="Pfam" id="PF07714">
    <property type="entry name" value="PK_Tyr_Ser-Thr"/>
    <property type="match status" value="1"/>
</dbReference>
<keyword evidence="10" id="KW-0418">Kinase</keyword>
<dbReference type="PROSITE" id="PS00108">
    <property type="entry name" value="PROTEIN_KINASE_ST"/>
    <property type="match status" value="1"/>
</dbReference>
<evidence type="ECO:0000256" key="16">
    <source>
        <dbReference type="PROSITE-ProRule" id="PRU10141"/>
    </source>
</evidence>
<keyword evidence="4" id="KW-0433">Leucine-rich repeat</keyword>
<organism evidence="19 20">
    <name type="scientific">Taxus chinensis</name>
    <name type="common">Chinese yew</name>
    <name type="synonym">Taxus wallichiana var. chinensis</name>
    <dbReference type="NCBI Taxonomy" id="29808"/>
    <lineage>
        <taxon>Eukaryota</taxon>
        <taxon>Viridiplantae</taxon>
        <taxon>Streptophyta</taxon>
        <taxon>Embryophyta</taxon>
        <taxon>Tracheophyta</taxon>
        <taxon>Spermatophyta</taxon>
        <taxon>Pinopsida</taxon>
        <taxon>Pinidae</taxon>
        <taxon>Conifers II</taxon>
        <taxon>Cupressales</taxon>
        <taxon>Taxaceae</taxon>
        <taxon>Taxus</taxon>
    </lineage>
</organism>
<dbReference type="SUPFAM" id="SSF56112">
    <property type="entry name" value="Protein kinase-like (PK-like)"/>
    <property type="match status" value="1"/>
</dbReference>
<dbReference type="Pfam" id="PF00560">
    <property type="entry name" value="LRR_1"/>
    <property type="match status" value="1"/>
</dbReference>
<proteinExistence type="predicted"/>
<protein>
    <recommendedName>
        <fullName evidence="2">non-specific serine/threonine protein kinase</fullName>
        <ecNumber evidence="2">2.7.11.1</ecNumber>
    </recommendedName>
</protein>
<keyword evidence="11 16" id="KW-0067">ATP-binding</keyword>
<dbReference type="InterPro" id="IPR001611">
    <property type="entry name" value="Leu-rich_rpt"/>
</dbReference>
<comment type="caution">
    <text evidence="19">The sequence shown here is derived from an EMBL/GenBank/DDBJ whole genome shotgun (WGS) entry which is preliminary data.</text>
</comment>
<evidence type="ECO:0000313" key="20">
    <source>
        <dbReference type="Proteomes" id="UP000824469"/>
    </source>
</evidence>
<dbReference type="InterPro" id="IPR024788">
    <property type="entry name" value="Malectin-like_Carb-bd_dom"/>
</dbReference>
<keyword evidence="7" id="KW-0732">Signal</keyword>
<comment type="catalytic activity">
    <reaction evidence="15">
        <text>L-seryl-[protein] + ATP = O-phospho-L-seryl-[protein] + ADP + H(+)</text>
        <dbReference type="Rhea" id="RHEA:17989"/>
        <dbReference type="Rhea" id="RHEA-COMP:9863"/>
        <dbReference type="Rhea" id="RHEA-COMP:11604"/>
        <dbReference type="ChEBI" id="CHEBI:15378"/>
        <dbReference type="ChEBI" id="CHEBI:29999"/>
        <dbReference type="ChEBI" id="CHEBI:30616"/>
        <dbReference type="ChEBI" id="CHEBI:83421"/>
        <dbReference type="ChEBI" id="CHEBI:456216"/>
        <dbReference type="EC" id="2.7.11.1"/>
    </reaction>
</comment>
<keyword evidence="13 17" id="KW-0472">Membrane</keyword>